<comment type="function">
    <text evidence="7">Heme-dependent dioxygenase that catalyzes the oxidative cleavage of the L-tryptophan (L-Trp) pyrrole ring and converts L-tryptophan to N-formyl-L-kynurenine. Catalyzes the oxidative cleavage of the indole moiety.</text>
</comment>
<comment type="catalytic activity">
    <reaction evidence="7">
        <text>L-tryptophan + O2 = N-formyl-L-kynurenine</text>
        <dbReference type="Rhea" id="RHEA:24536"/>
        <dbReference type="ChEBI" id="CHEBI:15379"/>
        <dbReference type="ChEBI" id="CHEBI:57912"/>
        <dbReference type="ChEBI" id="CHEBI:58629"/>
        <dbReference type="EC" id="1.13.11.11"/>
    </reaction>
</comment>
<keyword evidence="1 7" id="KW-0349">Heme</keyword>
<feature type="binding site" evidence="7">
    <location>
        <begin position="288"/>
        <end position="292"/>
    </location>
    <ligand>
        <name>substrate</name>
    </ligand>
</feature>
<evidence type="ECO:0000256" key="3">
    <source>
        <dbReference type="ARBA" id="ARBA00022964"/>
    </source>
</evidence>
<keyword evidence="2 7" id="KW-0479">Metal-binding</keyword>
<evidence type="ECO:0000256" key="2">
    <source>
        <dbReference type="ARBA" id="ARBA00022723"/>
    </source>
</evidence>
<organism evidence="8 9">
    <name type="scientific">Falsiroseomonas tokyonensis</name>
    <dbReference type="NCBI Taxonomy" id="430521"/>
    <lineage>
        <taxon>Bacteria</taxon>
        <taxon>Pseudomonadati</taxon>
        <taxon>Pseudomonadota</taxon>
        <taxon>Alphaproteobacteria</taxon>
        <taxon>Acetobacterales</taxon>
        <taxon>Roseomonadaceae</taxon>
        <taxon>Falsiroseomonas</taxon>
    </lineage>
</organism>
<comment type="pathway">
    <text evidence="7">Amino-acid degradation; L-tryptophan degradation via kynurenine pathway; L-kynurenine from L-tryptophan: step 1/2.</text>
</comment>
<evidence type="ECO:0000256" key="6">
    <source>
        <dbReference type="ARBA" id="ARBA00023079"/>
    </source>
</evidence>
<feature type="binding site" description="axial binding residue" evidence="7">
    <location>
        <position position="477"/>
    </location>
    <ligand>
        <name>heme</name>
        <dbReference type="ChEBI" id="CHEBI:30413"/>
    </ligand>
    <ligandPart>
        <name>Fe</name>
        <dbReference type="ChEBI" id="CHEBI:18248"/>
    </ligandPart>
</feature>
<sequence>MQEAGAFARHGVFVAARRVEGAFGQATELHRAGHEGVVAIDDQHGLPGCCGQLLQTLQREAGGEEDLADPDQVEAHRGRFDQARQALGARLAGNARNGHEPLFLQPCQLARQAVEFAIRRQDARRTMARQRGEDAQDEVVRIGRKDERRRIRQAKLGSHLLLAPREKRAQHFLPLPVLQPCGTVPGRKLGLARDIRPGMVAMGREVQPVRIRAEEAGEVGSQVEHGGFHVAFPGRPSRLPRFCGGDGRMVEGAETDFSRRMSYGDYLGLDQLLAAQNPRSGQHDEMLFIVIHQVQELWLKLMGHELDLAMDRIRADDLAPAFKAMARISRIQRQLVEAWDVLTTLTPHDYLAFRESLGASSGFQSWQYRLIEYRLGSREAFMMRPHAHVPEVHGKLRAAFEAPSLYDEALRLLQRRGLPVPDEVVTRDARQAHEPHPGVEAVWATVYRDASAHFDLYELAEELVDLEDAFQTWRFRHLKTVERIIGHRQGTGGSAGVSYLRTVLDRRFFPELWSVRTSL</sequence>
<evidence type="ECO:0000313" key="9">
    <source>
        <dbReference type="Proteomes" id="UP001595420"/>
    </source>
</evidence>
<reference evidence="9" key="1">
    <citation type="journal article" date="2019" name="Int. J. Syst. Evol. Microbiol.">
        <title>The Global Catalogue of Microorganisms (GCM) 10K type strain sequencing project: providing services to taxonomists for standard genome sequencing and annotation.</title>
        <authorList>
            <consortium name="The Broad Institute Genomics Platform"/>
            <consortium name="The Broad Institute Genome Sequencing Center for Infectious Disease"/>
            <person name="Wu L."/>
            <person name="Ma J."/>
        </authorList>
    </citation>
    <scope>NUCLEOTIDE SEQUENCE [LARGE SCALE GENOMIC DNA]</scope>
    <source>
        <strain evidence="9">CGMCC 1.16855</strain>
    </source>
</reference>
<dbReference type="HAMAP" id="MF_01972">
    <property type="entry name" value="T23O"/>
    <property type="match status" value="1"/>
</dbReference>
<dbReference type="Gene3D" id="1.20.58.480">
    <property type="match status" value="1"/>
</dbReference>
<comment type="similarity">
    <text evidence="7">Belongs to the tryptophan 2,3-dioxygenase family.</text>
</comment>
<feature type="binding site" evidence="7">
    <location>
        <position position="354"/>
    </location>
    <ligand>
        <name>substrate</name>
    </ligand>
</feature>
<keyword evidence="3 7" id="KW-0223">Dioxygenase</keyword>
<evidence type="ECO:0000256" key="1">
    <source>
        <dbReference type="ARBA" id="ARBA00022617"/>
    </source>
</evidence>
<keyword evidence="5 7" id="KW-0408">Iron</keyword>
<keyword evidence="9" id="KW-1185">Reference proteome</keyword>
<accession>A0ABV7BUL7</accession>
<keyword evidence="6 7" id="KW-0823">Tryptophan catabolism</keyword>
<dbReference type="RefSeq" id="WP_343215205.1">
    <property type="nucleotide sequence ID" value="NZ_JAFNJS010000003.1"/>
</dbReference>
<evidence type="ECO:0000313" key="8">
    <source>
        <dbReference type="EMBL" id="MFC3000406.1"/>
    </source>
</evidence>
<dbReference type="EMBL" id="JBHRSB010000003">
    <property type="protein sequence ID" value="MFC3000406.1"/>
    <property type="molecule type" value="Genomic_DNA"/>
</dbReference>
<gene>
    <name evidence="7 8" type="primary">kynA</name>
    <name evidence="8" type="ORF">ACFOD3_10915</name>
</gene>
<dbReference type="InterPro" id="IPR004981">
    <property type="entry name" value="Trp_2_3_dOase"/>
</dbReference>
<evidence type="ECO:0000256" key="4">
    <source>
        <dbReference type="ARBA" id="ARBA00023002"/>
    </source>
</evidence>
<dbReference type="GO" id="GO:0004833">
    <property type="term" value="F:L-tryptophan 2,3-dioxygenase activity"/>
    <property type="evidence" value="ECO:0007669"/>
    <property type="project" value="UniProtKB-EC"/>
</dbReference>
<proteinExistence type="inferred from homology"/>
<dbReference type="Pfam" id="PF03301">
    <property type="entry name" value="Trp_dioxygenase"/>
    <property type="match status" value="1"/>
</dbReference>
<evidence type="ECO:0000256" key="7">
    <source>
        <dbReference type="HAMAP-Rule" id="MF_01972"/>
    </source>
</evidence>
<name>A0ABV7BUL7_9PROT</name>
<dbReference type="EC" id="1.13.11.11" evidence="7"/>
<dbReference type="InterPro" id="IPR017485">
    <property type="entry name" value="Trp_2-3-dOase_bac"/>
</dbReference>
<evidence type="ECO:0000256" key="5">
    <source>
        <dbReference type="ARBA" id="ARBA00023004"/>
    </source>
</evidence>
<feature type="binding site" evidence="7">
    <location>
        <position position="350"/>
    </location>
    <ligand>
        <name>substrate</name>
    </ligand>
</feature>
<comment type="subunit">
    <text evidence="7">Homotetramer.</text>
</comment>
<comment type="caution">
    <text evidence="8">The sequence shown here is derived from an EMBL/GenBank/DDBJ whole genome shotgun (WGS) entry which is preliminary data.</text>
</comment>
<dbReference type="InterPro" id="IPR037217">
    <property type="entry name" value="Trp/Indoleamine_2_3_dOase-like"/>
</dbReference>
<dbReference type="Proteomes" id="UP001595420">
    <property type="component" value="Unassembled WGS sequence"/>
</dbReference>
<comment type="cofactor">
    <cofactor evidence="7">
        <name>heme</name>
        <dbReference type="ChEBI" id="CHEBI:30413"/>
    </cofactor>
    <text evidence="7">Binds 1 heme group per subunit.</text>
</comment>
<dbReference type="NCBIfam" id="TIGR03036">
    <property type="entry name" value="trp_2_3_diox"/>
    <property type="match status" value="1"/>
</dbReference>
<feature type="binding site" evidence="7">
    <location>
        <position position="491"/>
    </location>
    <ligand>
        <name>substrate</name>
    </ligand>
</feature>
<dbReference type="PANTHER" id="PTHR10138:SF0">
    <property type="entry name" value="TRYPTOPHAN 2,3-DIOXYGENASE"/>
    <property type="match status" value="1"/>
</dbReference>
<dbReference type="SUPFAM" id="SSF140959">
    <property type="entry name" value="Indolic compounds 2,3-dioxygenase-like"/>
    <property type="match status" value="1"/>
</dbReference>
<protein>
    <recommendedName>
        <fullName evidence="7">Tryptophan 2,3-dioxygenase</fullName>
        <shortName evidence="7">TDO</shortName>
        <ecNumber evidence="7">1.13.11.11</ecNumber>
    </recommendedName>
    <alternativeName>
        <fullName evidence="7">Tryptamin 2,3-dioxygenase</fullName>
    </alternativeName>
    <alternativeName>
        <fullName evidence="7">Tryptophan oxygenase</fullName>
        <shortName evidence="7">TO</shortName>
        <shortName evidence="7">TRPO</shortName>
    </alternativeName>
    <alternativeName>
        <fullName evidence="7">Tryptophan pyrrolase</fullName>
    </alternativeName>
    <alternativeName>
        <fullName evidence="7">Tryptophanase</fullName>
    </alternativeName>
</protein>
<dbReference type="PANTHER" id="PTHR10138">
    <property type="entry name" value="TRYPTOPHAN 2,3-DIOXYGENASE"/>
    <property type="match status" value="1"/>
</dbReference>
<keyword evidence="4 7" id="KW-0560">Oxidoreductase</keyword>